<feature type="transmembrane region" description="Helical" evidence="12">
    <location>
        <begin position="47"/>
        <end position="76"/>
    </location>
</feature>
<dbReference type="PANTHER" id="PTHR39188">
    <property type="entry name" value="MEMBRANE-ASSOCIATED ZINC METALLOPROTEASE M50B"/>
    <property type="match status" value="1"/>
</dbReference>
<feature type="domain" description="Peptidase M50" evidence="13">
    <location>
        <begin position="65"/>
        <end position="140"/>
    </location>
</feature>
<evidence type="ECO:0000256" key="9">
    <source>
        <dbReference type="ARBA" id="ARBA00022989"/>
    </source>
</evidence>
<organism evidence="14 15">
    <name type="scientific">Paenibacillus lutrae</name>
    <dbReference type="NCBI Taxonomy" id="2078573"/>
    <lineage>
        <taxon>Bacteria</taxon>
        <taxon>Bacillati</taxon>
        <taxon>Bacillota</taxon>
        <taxon>Bacilli</taxon>
        <taxon>Bacillales</taxon>
        <taxon>Paenibacillaceae</taxon>
        <taxon>Paenibacillus</taxon>
    </lineage>
</organism>
<keyword evidence="8" id="KW-0862">Zinc</keyword>
<keyword evidence="4 14" id="KW-0645">Protease</keyword>
<comment type="cofactor">
    <cofactor evidence="1">
        <name>Zn(2+)</name>
        <dbReference type="ChEBI" id="CHEBI:29105"/>
    </cofactor>
</comment>
<dbReference type="GO" id="GO:0006508">
    <property type="term" value="P:proteolysis"/>
    <property type="evidence" value="ECO:0007669"/>
    <property type="project" value="UniProtKB-KW"/>
</dbReference>
<keyword evidence="11 12" id="KW-0472">Membrane</keyword>
<evidence type="ECO:0000313" key="14">
    <source>
        <dbReference type="EMBL" id="MVO98967.1"/>
    </source>
</evidence>
<feature type="transmembrane region" description="Helical" evidence="12">
    <location>
        <begin position="341"/>
        <end position="361"/>
    </location>
</feature>
<gene>
    <name evidence="14" type="ORF">EDM21_05430</name>
</gene>
<dbReference type="GO" id="GO:0008237">
    <property type="term" value="F:metallopeptidase activity"/>
    <property type="evidence" value="ECO:0007669"/>
    <property type="project" value="UniProtKB-KW"/>
</dbReference>
<evidence type="ECO:0000256" key="8">
    <source>
        <dbReference type="ARBA" id="ARBA00022833"/>
    </source>
</evidence>
<accession>A0A7X3FG40</accession>
<name>A0A7X3FG40_9BACL</name>
<evidence type="ECO:0000256" key="10">
    <source>
        <dbReference type="ARBA" id="ARBA00023049"/>
    </source>
</evidence>
<sequence>MQLSQNPSSKTKKKNPLWVFGAILAFLLTQLKVLIPLLKLSKFGATFISIAITIAGYALIAPLPFAIGLVTMIFIHELGHVFAAKRKGLPVSAPLFIPFLGALITMKRNPRDAVTEAYIAYGGPLLGTIGATAAFGLGMYLDSGILISIAYTGLFLNLINLLPIHPLDGGRISTAVTRWLWLVGLIGGLAVIIYLRSFLFLIIWIMFAWDLYKKFVKYRNKPQLFHFHPRFDMTAQHLLEQGYMIPGEDHKRNLDFTTYSDTSEENAGAQMLQVSWDAIDFETKFLLPRQSIVHRVQVTKIERANREDGLHLILHCDVELEPYDNDAYYEVPTASRWKFGIAYAGLAIYLLAMMNWIHGVLPPS</sequence>
<comment type="similarity">
    <text evidence="3">Belongs to the peptidase M50B family.</text>
</comment>
<dbReference type="OrthoDB" id="9781963at2"/>
<evidence type="ECO:0000256" key="1">
    <source>
        <dbReference type="ARBA" id="ARBA00001947"/>
    </source>
</evidence>
<dbReference type="Pfam" id="PF02163">
    <property type="entry name" value="Peptidase_M50"/>
    <property type="match status" value="1"/>
</dbReference>
<evidence type="ECO:0000256" key="2">
    <source>
        <dbReference type="ARBA" id="ARBA00004141"/>
    </source>
</evidence>
<keyword evidence="5 12" id="KW-0812">Transmembrane</keyword>
<feature type="transmembrane region" description="Helical" evidence="12">
    <location>
        <begin position="17"/>
        <end position="35"/>
    </location>
</feature>
<evidence type="ECO:0000256" key="11">
    <source>
        <dbReference type="ARBA" id="ARBA00023136"/>
    </source>
</evidence>
<keyword evidence="15" id="KW-1185">Reference proteome</keyword>
<feature type="transmembrane region" description="Helical" evidence="12">
    <location>
        <begin position="88"/>
        <end position="106"/>
    </location>
</feature>
<dbReference type="EMBL" id="RHLK01000002">
    <property type="protein sequence ID" value="MVO98967.1"/>
    <property type="molecule type" value="Genomic_DNA"/>
</dbReference>
<comment type="subcellular location">
    <subcellularLocation>
        <location evidence="2">Membrane</location>
        <topology evidence="2">Multi-pass membrane protein</topology>
    </subcellularLocation>
</comment>
<reference evidence="14 15" key="1">
    <citation type="journal article" date="2019" name="Microorganisms">
        <title>Paenibacillus lutrae sp. nov., A Chitinolytic Species Isolated from A River Otter in Castril Natural Park, Granada, Spain.</title>
        <authorList>
            <person name="Rodriguez M."/>
            <person name="Reina J.C."/>
            <person name="Bejar V."/>
            <person name="Llamas I."/>
        </authorList>
    </citation>
    <scope>NUCLEOTIDE SEQUENCE [LARGE SCALE GENOMIC DNA]</scope>
    <source>
        <strain evidence="14 15">N10</strain>
    </source>
</reference>
<evidence type="ECO:0000256" key="3">
    <source>
        <dbReference type="ARBA" id="ARBA00007931"/>
    </source>
</evidence>
<evidence type="ECO:0000256" key="4">
    <source>
        <dbReference type="ARBA" id="ARBA00022670"/>
    </source>
</evidence>
<evidence type="ECO:0000313" key="15">
    <source>
        <dbReference type="Proteomes" id="UP000490800"/>
    </source>
</evidence>
<feature type="transmembrane region" description="Helical" evidence="12">
    <location>
        <begin position="179"/>
        <end position="212"/>
    </location>
</feature>
<evidence type="ECO:0000256" key="6">
    <source>
        <dbReference type="ARBA" id="ARBA00022723"/>
    </source>
</evidence>
<dbReference type="GO" id="GO:0016020">
    <property type="term" value="C:membrane"/>
    <property type="evidence" value="ECO:0007669"/>
    <property type="project" value="UniProtKB-SubCell"/>
</dbReference>
<keyword evidence="6" id="KW-0479">Metal-binding</keyword>
<protein>
    <submittedName>
        <fullName evidence="14">Site-2 protease family protein</fullName>
    </submittedName>
</protein>
<keyword evidence="10" id="KW-0482">Metalloprotease</keyword>
<dbReference type="CDD" id="cd06160">
    <property type="entry name" value="S2P-M50_like_2"/>
    <property type="match status" value="1"/>
</dbReference>
<feature type="transmembrane region" description="Helical" evidence="12">
    <location>
        <begin position="145"/>
        <end position="167"/>
    </location>
</feature>
<dbReference type="AlphaFoldDB" id="A0A7X3FG40"/>
<feature type="transmembrane region" description="Helical" evidence="12">
    <location>
        <begin position="118"/>
        <end position="138"/>
    </location>
</feature>
<evidence type="ECO:0000259" key="13">
    <source>
        <dbReference type="Pfam" id="PF02163"/>
    </source>
</evidence>
<dbReference type="InterPro" id="IPR008915">
    <property type="entry name" value="Peptidase_M50"/>
</dbReference>
<evidence type="ECO:0000256" key="7">
    <source>
        <dbReference type="ARBA" id="ARBA00022801"/>
    </source>
</evidence>
<dbReference type="PANTHER" id="PTHR39188:SF3">
    <property type="entry name" value="STAGE IV SPORULATION PROTEIN FB"/>
    <property type="match status" value="1"/>
</dbReference>
<keyword evidence="9 12" id="KW-1133">Transmembrane helix</keyword>
<keyword evidence="7" id="KW-0378">Hydrolase</keyword>
<evidence type="ECO:0000256" key="12">
    <source>
        <dbReference type="SAM" id="Phobius"/>
    </source>
</evidence>
<dbReference type="GO" id="GO:0046872">
    <property type="term" value="F:metal ion binding"/>
    <property type="evidence" value="ECO:0007669"/>
    <property type="project" value="UniProtKB-KW"/>
</dbReference>
<evidence type="ECO:0000256" key="5">
    <source>
        <dbReference type="ARBA" id="ARBA00022692"/>
    </source>
</evidence>
<proteinExistence type="inferred from homology"/>
<comment type="caution">
    <text evidence="14">The sequence shown here is derived from an EMBL/GenBank/DDBJ whole genome shotgun (WGS) entry which is preliminary data.</text>
</comment>
<dbReference type="Proteomes" id="UP000490800">
    <property type="component" value="Unassembled WGS sequence"/>
</dbReference>